<feature type="compositionally biased region" description="Basic and acidic residues" evidence="7">
    <location>
        <begin position="461"/>
        <end position="470"/>
    </location>
</feature>
<dbReference type="PROSITE" id="PS50013">
    <property type="entry name" value="CHROMO_2"/>
    <property type="match status" value="1"/>
</dbReference>
<dbReference type="PROSITE" id="PS51194">
    <property type="entry name" value="HELICASE_CTER"/>
    <property type="match status" value="1"/>
</dbReference>
<dbReference type="SUPFAM" id="SSF54160">
    <property type="entry name" value="Chromo domain-like"/>
    <property type="match status" value="1"/>
</dbReference>
<dbReference type="InterPro" id="IPR000953">
    <property type="entry name" value="Chromo/chromo_shadow_dom"/>
</dbReference>
<dbReference type="SMART" id="SM00298">
    <property type="entry name" value="CHROMO"/>
    <property type="match status" value="1"/>
</dbReference>
<dbReference type="CDD" id="cd00024">
    <property type="entry name" value="CD_CSD"/>
    <property type="match status" value="1"/>
</dbReference>
<dbReference type="OrthoDB" id="448448at2759"/>
<feature type="compositionally biased region" description="Low complexity" evidence="7">
    <location>
        <begin position="512"/>
        <end position="527"/>
    </location>
</feature>
<comment type="caution">
    <text evidence="10">The sequence shown here is derived from an EMBL/GenBank/DDBJ whole genome shotgun (WGS) entry which is preliminary data.</text>
</comment>
<keyword evidence="6" id="KW-0539">Nucleus</keyword>
<dbReference type="GO" id="GO:0000785">
    <property type="term" value="C:chromatin"/>
    <property type="evidence" value="ECO:0007669"/>
    <property type="project" value="TreeGrafter"/>
</dbReference>
<feature type="compositionally biased region" description="Low complexity" evidence="7">
    <location>
        <begin position="30"/>
        <end position="49"/>
    </location>
</feature>
<dbReference type="GO" id="GO:0140658">
    <property type="term" value="F:ATP-dependent chromatin remodeler activity"/>
    <property type="evidence" value="ECO:0007669"/>
    <property type="project" value="TreeGrafter"/>
</dbReference>
<dbReference type="InterPro" id="IPR038718">
    <property type="entry name" value="SNF2-like_sf"/>
</dbReference>
<keyword evidence="5" id="KW-0067">ATP-binding</keyword>
<keyword evidence="3" id="KW-0547">Nucleotide-binding</keyword>
<evidence type="ECO:0000256" key="7">
    <source>
        <dbReference type="SAM" id="MobiDB-lite"/>
    </source>
</evidence>
<protein>
    <submittedName>
        <fullName evidence="10">Associated with tfs and helicases family protein</fullName>
    </submittedName>
</protein>
<dbReference type="InterPro" id="IPR016197">
    <property type="entry name" value="Chromo-like_dom_sf"/>
</dbReference>
<feature type="compositionally biased region" description="Acidic residues" evidence="7">
    <location>
        <begin position="17"/>
        <end position="27"/>
    </location>
</feature>
<dbReference type="GO" id="GO:0003682">
    <property type="term" value="F:chromatin binding"/>
    <property type="evidence" value="ECO:0007669"/>
    <property type="project" value="TreeGrafter"/>
</dbReference>
<comment type="subcellular location">
    <subcellularLocation>
        <location evidence="1">Nucleus</location>
    </subcellularLocation>
</comment>
<dbReference type="GO" id="GO:0042393">
    <property type="term" value="F:histone binding"/>
    <property type="evidence" value="ECO:0007669"/>
    <property type="project" value="TreeGrafter"/>
</dbReference>
<evidence type="ECO:0000259" key="9">
    <source>
        <dbReference type="PROSITE" id="PS51194"/>
    </source>
</evidence>
<evidence type="ECO:0000256" key="1">
    <source>
        <dbReference type="ARBA" id="ARBA00004123"/>
    </source>
</evidence>
<evidence type="ECO:0000256" key="3">
    <source>
        <dbReference type="ARBA" id="ARBA00022741"/>
    </source>
</evidence>
<dbReference type="InterPro" id="IPR049730">
    <property type="entry name" value="SNF2/RAD54-like_C"/>
</dbReference>
<name>A0A0M0JD40_9EUKA</name>
<keyword evidence="11" id="KW-1185">Reference proteome</keyword>
<dbReference type="SUPFAM" id="SSF52540">
    <property type="entry name" value="P-loop containing nucleoside triphosphate hydrolases"/>
    <property type="match status" value="1"/>
</dbReference>
<evidence type="ECO:0000256" key="5">
    <source>
        <dbReference type="ARBA" id="ARBA00022840"/>
    </source>
</evidence>
<dbReference type="Gene3D" id="3.40.50.10810">
    <property type="entry name" value="Tandem AAA-ATPase domain"/>
    <property type="match status" value="1"/>
</dbReference>
<evidence type="ECO:0000259" key="8">
    <source>
        <dbReference type="PROSITE" id="PS50013"/>
    </source>
</evidence>
<feature type="compositionally biased region" description="Basic and acidic residues" evidence="7">
    <location>
        <begin position="50"/>
        <end position="64"/>
    </location>
</feature>
<dbReference type="InterPro" id="IPR001650">
    <property type="entry name" value="Helicase_C-like"/>
</dbReference>
<dbReference type="Gene3D" id="2.40.50.40">
    <property type="match status" value="1"/>
</dbReference>
<dbReference type="Pfam" id="PF00271">
    <property type="entry name" value="Helicase_C"/>
    <property type="match status" value="1"/>
</dbReference>
<dbReference type="GO" id="GO:0005524">
    <property type="term" value="F:ATP binding"/>
    <property type="evidence" value="ECO:0007669"/>
    <property type="project" value="UniProtKB-KW"/>
</dbReference>
<dbReference type="Gene3D" id="3.40.50.300">
    <property type="entry name" value="P-loop containing nucleotide triphosphate hydrolases"/>
    <property type="match status" value="1"/>
</dbReference>
<dbReference type="EMBL" id="JWZX01003109">
    <property type="protein sequence ID" value="KOO24287.1"/>
    <property type="molecule type" value="Genomic_DNA"/>
</dbReference>
<feature type="compositionally biased region" description="Basic and acidic residues" evidence="7">
    <location>
        <begin position="442"/>
        <end position="451"/>
    </location>
</feature>
<accession>A0A0M0JD40</accession>
<evidence type="ECO:0000313" key="11">
    <source>
        <dbReference type="Proteomes" id="UP000037460"/>
    </source>
</evidence>
<dbReference type="SMART" id="SM00490">
    <property type="entry name" value="HELICc"/>
    <property type="match status" value="1"/>
</dbReference>
<reference evidence="11" key="1">
    <citation type="journal article" date="2015" name="PLoS Genet.">
        <title>Genome Sequence and Transcriptome Analyses of Chrysochromulina tobin: Metabolic Tools for Enhanced Algal Fitness in the Prominent Order Prymnesiales (Haptophyceae).</title>
        <authorList>
            <person name="Hovde B.T."/>
            <person name="Deodato C.R."/>
            <person name="Hunsperger H.M."/>
            <person name="Ryken S.A."/>
            <person name="Yost W."/>
            <person name="Jha R.K."/>
            <person name="Patterson J."/>
            <person name="Monnat R.J. Jr."/>
            <person name="Barlow S.B."/>
            <person name="Starkenburg S.R."/>
            <person name="Cattolico R.A."/>
        </authorList>
    </citation>
    <scope>NUCLEOTIDE SEQUENCE</scope>
    <source>
        <strain evidence="11">CCMP291</strain>
    </source>
</reference>
<dbReference type="Pfam" id="PF00385">
    <property type="entry name" value="Chromo"/>
    <property type="match status" value="1"/>
</dbReference>
<dbReference type="Pfam" id="PF00176">
    <property type="entry name" value="SNF2-rel_dom"/>
    <property type="match status" value="1"/>
</dbReference>
<keyword evidence="2" id="KW-0677">Repeat</keyword>
<feature type="region of interest" description="Disordered" evidence="7">
    <location>
        <begin position="505"/>
        <end position="538"/>
    </location>
</feature>
<keyword evidence="4" id="KW-0378">Hydrolase</keyword>
<feature type="region of interest" description="Disordered" evidence="7">
    <location>
        <begin position="1"/>
        <end position="64"/>
    </location>
</feature>
<dbReference type="Proteomes" id="UP000037460">
    <property type="component" value="Unassembled WGS sequence"/>
</dbReference>
<proteinExistence type="predicted"/>
<dbReference type="GO" id="GO:0016887">
    <property type="term" value="F:ATP hydrolysis activity"/>
    <property type="evidence" value="ECO:0007669"/>
    <property type="project" value="TreeGrafter"/>
</dbReference>
<dbReference type="InterPro" id="IPR027417">
    <property type="entry name" value="P-loop_NTPase"/>
</dbReference>
<feature type="domain" description="Chromo" evidence="8">
    <location>
        <begin position="595"/>
        <end position="651"/>
    </location>
</feature>
<dbReference type="InterPro" id="IPR023780">
    <property type="entry name" value="Chromo_domain"/>
</dbReference>
<feature type="domain" description="Helicase C-terminal" evidence="9">
    <location>
        <begin position="221"/>
        <end position="373"/>
    </location>
</feature>
<dbReference type="CDD" id="cd18793">
    <property type="entry name" value="SF2_C_SNF"/>
    <property type="match status" value="1"/>
</dbReference>
<feature type="region of interest" description="Disordered" evidence="7">
    <location>
        <begin position="430"/>
        <end position="470"/>
    </location>
</feature>
<evidence type="ECO:0000313" key="10">
    <source>
        <dbReference type="EMBL" id="KOO24287.1"/>
    </source>
</evidence>
<dbReference type="PANTHER" id="PTHR45623">
    <property type="entry name" value="CHROMODOMAIN-HELICASE-DNA-BINDING PROTEIN 3-RELATED-RELATED"/>
    <property type="match status" value="1"/>
</dbReference>
<sequence>MADGMPIEPRKASDPFADVEEDDEEEEAKLAAATAAEKAAAEKAAAGKAAADKAAADKAAAKKRRAEDGEEYVRALNKLLRPHLLRREKEDVETLQPMQEVLLHVEITNLQKVCYRAVLEHNRQLLVRGAGGTAGLAAAAGGAWANVSMMLRHCCNHPWLIKEVEAGALQALEAHSLERAPKTARERNDPLYWHAQLTAMRKEQQARYVERLVNSSGKMLLLDKLLPKLKADGHRVLIFSQFTKVLDLLEVLIEARGYGYERLDGNDRGVSRQQAIDRFSTPQSESFLFLLSTRAGGVGINLTAADTVIIYDPDWNPQNDIQAMARCHRIGQTRAVNVYKLITRDTYEMHMLAAANHKLGLEHAVSFVSEESGAAVDLDDPNFWSKILPEVGALADMDPEQAAAMDAAAEMSGASKLRATRPDHLTALDHLMSSKKGAGGGGERKRPRDEGGAEEEVAAELSKKEKEDGRWAEAEVLALCTVILAVGHELAPEIVLSGVVQLTPEEEGGTGAATSSASRAASHGGAHPRPPGRAPAGKQWDAKLGQWVGERGVKGEPPAVLNAAAASSGEKLPRLPSGFSLAQRKSAKGADAPEYSVECIAAERMFRNKLQYSVKWLGYEEWTWEPAALLKDTAALAAWEEQKRTRATQKGNAKRAANAAVKSDAVLGTALVALQPRAEDDRALKKACDCMLIDWMRYAAASAASPETAPEERPVTRSTEYVTALGYHPRPKGFPPRNDSDESLKWSYKRGVWVNVEVGS</sequence>
<evidence type="ECO:0000256" key="4">
    <source>
        <dbReference type="ARBA" id="ARBA00022801"/>
    </source>
</evidence>
<dbReference type="AlphaFoldDB" id="A0A0M0JD40"/>
<evidence type="ECO:0000256" key="2">
    <source>
        <dbReference type="ARBA" id="ARBA00022737"/>
    </source>
</evidence>
<evidence type="ECO:0000256" key="6">
    <source>
        <dbReference type="ARBA" id="ARBA00023242"/>
    </source>
</evidence>
<dbReference type="GO" id="GO:0003677">
    <property type="term" value="F:DNA binding"/>
    <property type="evidence" value="ECO:0007669"/>
    <property type="project" value="TreeGrafter"/>
</dbReference>
<dbReference type="GO" id="GO:0005634">
    <property type="term" value="C:nucleus"/>
    <property type="evidence" value="ECO:0007669"/>
    <property type="project" value="UniProtKB-SubCell"/>
</dbReference>
<organism evidence="10 11">
    <name type="scientific">Chrysochromulina tobinii</name>
    <dbReference type="NCBI Taxonomy" id="1460289"/>
    <lineage>
        <taxon>Eukaryota</taxon>
        <taxon>Haptista</taxon>
        <taxon>Haptophyta</taxon>
        <taxon>Prymnesiophyceae</taxon>
        <taxon>Prymnesiales</taxon>
        <taxon>Chrysochromulinaceae</taxon>
        <taxon>Chrysochromulina</taxon>
    </lineage>
</organism>
<dbReference type="InterPro" id="IPR000330">
    <property type="entry name" value="SNF2_N"/>
</dbReference>
<gene>
    <name evidence="10" type="ORF">Ctob_003113</name>
</gene>